<evidence type="ECO:0000256" key="8">
    <source>
        <dbReference type="ARBA" id="ARBA00022989"/>
    </source>
</evidence>
<evidence type="ECO:0000256" key="4">
    <source>
        <dbReference type="ARBA" id="ARBA00022448"/>
    </source>
</evidence>
<evidence type="ECO:0000256" key="5">
    <source>
        <dbReference type="ARBA" id="ARBA00022475"/>
    </source>
</evidence>
<keyword evidence="6 10" id="KW-0812">Transmembrane</keyword>
<feature type="transmembrane region" description="Helical" evidence="10">
    <location>
        <begin position="389"/>
        <end position="410"/>
    </location>
</feature>
<evidence type="ECO:0000256" key="1">
    <source>
        <dbReference type="ARBA" id="ARBA00004651"/>
    </source>
</evidence>
<evidence type="ECO:0000256" key="6">
    <source>
        <dbReference type="ARBA" id="ARBA00022692"/>
    </source>
</evidence>
<evidence type="ECO:0000313" key="12">
    <source>
        <dbReference type="EMBL" id="UWZ34445.1"/>
    </source>
</evidence>
<evidence type="ECO:0000313" key="13">
    <source>
        <dbReference type="Proteomes" id="UP001058271"/>
    </source>
</evidence>
<keyword evidence="9 10" id="KW-0472">Membrane</keyword>
<dbReference type="Proteomes" id="UP001058271">
    <property type="component" value="Chromosome"/>
</dbReference>
<evidence type="ECO:0000256" key="9">
    <source>
        <dbReference type="ARBA" id="ARBA00023136"/>
    </source>
</evidence>
<keyword evidence="7" id="KW-0059">Arsenical resistance</keyword>
<comment type="similarity">
    <text evidence="2">Belongs to the ArsB family.</text>
</comment>
<feature type="transmembrane region" description="Helical" evidence="10">
    <location>
        <begin position="358"/>
        <end position="377"/>
    </location>
</feature>
<evidence type="ECO:0000256" key="7">
    <source>
        <dbReference type="ARBA" id="ARBA00022849"/>
    </source>
</evidence>
<proteinExistence type="inferred from homology"/>
<dbReference type="EMBL" id="CP073721">
    <property type="protein sequence ID" value="UWZ34445.1"/>
    <property type="molecule type" value="Genomic_DNA"/>
</dbReference>
<feature type="transmembrane region" description="Helical" evidence="10">
    <location>
        <begin position="274"/>
        <end position="296"/>
    </location>
</feature>
<organism evidence="12 13">
    <name type="scientific">Dactylosporangium roseum</name>
    <dbReference type="NCBI Taxonomy" id="47989"/>
    <lineage>
        <taxon>Bacteria</taxon>
        <taxon>Bacillati</taxon>
        <taxon>Actinomycetota</taxon>
        <taxon>Actinomycetes</taxon>
        <taxon>Micromonosporales</taxon>
        <taxon>Micromonosporaceae</taxon>
        <taxon>Dactylosporangium</taxon>
    </lineage>
</organism>
<keyword evidence="4" id="KW-0813">Transport</keyword>
<comment type="similarity">
    <text evidence="3">Belongs to the CitM (TC 2.A.11) transporter family.</text>
</comment>
<keyword evidence="13" id="KW-1185">Reference proteome</keyword>
<keyword evidence="5" id="KW-1003">Cell membrane</keyword>
<feature type="domain" description="Citrate transporter-like" evidence="11">
    <location>
        <begin position="27"/>
        <end position="366"/>
    </location>
</feature>
<name>A0ABY5YXG9_9ACTN</name>
<feature type="transmembrane region" description="Helical" evidence="10">
    <location>
        <begin position="221"/>
        <end position="240"/>
    </location>
</feature>
<feature type="transmembrane region" description="Helical" evidence="10">
    <location>
        <begin position="178"/>
        <end position="200"/>
    </location>
</feature>
<feature type="transmembrane region" description="Helical" evidence="10">
    <location>
        <begin position="95"/>
        <end position="113"/>
    </location>
</feature>
<evidence type="ECO:0000259" key="11">
    <source>
        <dbReference type="Pfam" id="PF03600"/>
    </source>
</evidence>
<dbReference type="Pfam" id="PF03600">
    <property type="entry name" value="CitMHS"/>
    <property type="match status" value="1"/>
</dbReference>
<reference evidence="12" key="1">
    <citation type="submission" date="2021-04" db="EMBL/GenBank/DDBJ databases">
        <title>Biosynthetic gene clusters of Dactylosporangioum roseum.</title>
        <authorList>
            <person name="Hartkoorn R.C."/>
            <person name="Beaudoing E."/>
            <person name="Hot D."/>
            <person name="Moureu S."/>
        </authorList>
    </citation>
    <scope>NUCLEOTIDE SEQUENCE</scope>
    <source>
        <strain evidence="12">NRRL B-16295</strain>
    </source>
</reference>
<evidence type="ECO:0000256" key="3">
    <source>
        <dbReference type="ARBA" id="ARBA00009843"/>
    </source>
</evidence>
<dbReference type="InterPro" id="IPR004680">
    <property type="entry name" value="Cit_transptr-like_dom"/>
</dbReference>
<keyword evidence="8 10" id="KW-1133">Transmembrane helix</keyword>
<protein>
    <submittedName>
        <fullName evidence="12">Arsenic transporter</fullName>
    </submittedName>
</protein>
<dbReference type="PRINTS" id="PR00758">
    <property type="entry name" value="ARSENICPUMP"/>
</dbReference>
<dbReference type="PANTHER" id="PTHR43302">
    <property type="entry name" value="TRANSPORTER ARSB-RELATED"/>
    <property type="match status" value="1"/>
</dbReference>
<accession>A0ABY5YXG9</accession>
<feature type="transmembrane region" description="Helical" evidence="10">
    <location>
        <begin position="246"/>
        <end position="262"/>
    </location>
</feature>
<gene>
    <name evidence="12" type="ORF">Drose_24840</name>
</gene>
<evidence type="ECO:0000256" key="10">
    <source>
        <dbReference type="SAM" id="Phobius"/>
    </source>
</evidence>
<dbReference type="InterPro" id="IPR000802">
    <property type="entry name" value="Arsenical_pump_ArsB"/>
</dbReference>
<dbReference type="PANTHER" id="PTHR43302:SF5">
    <property type="entry name" value="TRANSPORTER ARSB-RELATED"/>
    <property type="match status" value="1"/>
</dbReference>
<feature type="transmembrane region" description="Helical" evidence="10">
    <location>
        <begin position="57"/>
        <end position="83"/>
    </location>
</feature>
<feature type="transmembrane region" description="Helical" evidence="10">
    <location>
        <begin position="24"/>
        <end position="45"/>
    </location>
</feature>
<comment type="subcellular location">
    <subcellularLocation>
        <location evidence="1">Cell membrane</location>
        <topology evidence="1">Multi-pass membrane protein</topology>
    </subcellularLocation>
</comment>
<sequence>MGTLRSQAKQPEVSGPPFVRRLGVLDWIAIIFAVLGLLAVATGLVPIPAAAGTVRRLLPLLIFLGSVIVLAELTAAAEVFDVIAARLARTARGNYFALFLMCVGFASITTATLNLDTTAVLLTPVMLATAVRIGMPKTPLAMTTVWLANTASLLLPVSNLTNLLAMNRVQLSSSQFAARLWLVELASVAATMACLWLFYWRRGARHEDRYPPPSPYRPRDRSLFVVAAGSCVIFVVGLLVGVPIQLVSPACMAVVLLAFAVRHRAVLTPRMIPWQLLAFVTGLFLTVDAITAHGLAGMLRSLVGDDTGPWGTLRAAGIGAVLSNAGNNLPAYVAIEAVIPASQATHDQLLGLLIGTNVGPLITPWASLATLIWYARCRGYGVDISWPRFLLTGTVTAFVALSAATGVLILTR</sequence>
<dbReference type="RefSeq" id="WP_260723762.1">
    <property type="nucleotide sequence ID" value="NZ_BAAABS010000011.1"/>
</dbReference>
<evidence type="ECO:0000256" key="2">
    <source>
        <dbReference type="ARBA" id="ARBA00006433"/>
    </source>
</evidence>